<dbReference type="InterPro" id="IPR001977">
    <property type="entry name" value="Depp_CoAkinase"/>
</dbReference>
<keyword evidence="3" id="KW-0808">Transferase</keyword>
<dbReference type="NCBIfam" id="TIGR00152">
    <property type="entry name" value="dephospho-CoA kinase"/>
    <property type="match status" value="1"/>
</dbReference>
<dbReference type="AlphaFoldDB" id="A0A1J5RUC9"/>
<dbReference type="GO" id="GO:0004140">
    <property type="term" value="F:dephospho-CoA kinase activity"/>
    <property type="evidence" value="ECO:0007669"/>
    <property type="project" value="UniProtKB-EC"/>
</dbReference>
<dbReference type="SUPFAM" id="SSF52540">
    <property type="entry name" value="P-loop containing nucleoside triphosphate hydrolases"/>
    <property type="match status" value="1"/>
</dbReference>
<keyword evidence="3" id="KW-0418">Kinase</keyword>
<protein>
    <submittedName>
        <fullName evidence="3">Dephospho-CoA kinase</fullName>
        <ecNumber evidence="3">2.7.1.24</ecNumber>
    </submittedName>
</protein>
<keyword evidence="1" id="KW-0547">Nucleotide-binding</keyword>
<dbReference type="EMBL" id="MLJW01000107">
    <property type="protein sequence ID" value="OIQ99361.1"/>
    <property type="molecule type" value="Genomic_DNA"/>
</dbReference>
<name>A0A1J5RUC9_9ZZZZ</name>
<dbReference type="PANTHER" id="PTHR10695:SF46">
    <property type="entry name" value="BIFUNCTIONAL COENZYME A SYNTHASE-RELATED"/>
    <property type="match status" value="1"/>
</dbReference>
<sequence length="214" mass="24043">MRLNSTLIHTPIVALTGGIGSGKSEAAKQFEKLGVPVVDTDVIAHELTAPGMPILKEINRIFNGNFLMHDGTLDRTKLRAYVFNNNTERLKLEALIHPAIYQRTITKLIENEKSSPPIYQVIVVPLLFESNRYSGLAHTKLVIDCDENLQIQRAMARSKLTESEVTSMMRAQISRTVRLSLADDVIENNGSLTELKEKINEFHKKFIKTCIVSK</sequence>
<dbReference type="PROSITE" id="PS51219">
    <property type="entry name" value="DPCK"/>
    <property type="match status" value="1"/>
</dbReference>
<dbReference type="CDD" id="cd02022">
    <property type="entry name" value="DPCK"/>
    <property type="match status" value="1"/>
</dbReference>
<evidence type="ECO:0000313" key="3">
    <source>
        <dbReference type="EMBL" id="OIQ99361.1"/>
    </source>
</evidence>
<proteinExistence type="inferred from homology"/>
<gene>
    <name evidence="3" type="primary">coaE_8</name>
    <name evidence="3" type="ORF">GALL_185980</name>
</gene>
<dbReference type="GO" id="GO:0015937">
    <property type="term" value="P:coenzyme A biosynthetic process"/>
    <property type="evidence" value="ECO:0007669"/>
    <property type="project" value="InterPro"/>
</dbReference>
<reference evidence="3" key="1">
    <citation type="submission" date="2016-10" db="EMBL/GenBank/DDBJ databases">
        <title>Sequence of Gallionella enrichment culture.</title>
        <authorList>
            <person name="Poehlein A."/>
            <person name="Muehling M."/>
            <person name="Daniel R."/>
        </authorList>
    </citation>
    <scope>NUCLEOTIDE SEQUENCE</scope>
</reference>
<accession>A0A1J5RUC9</accession>
<dbReference type="HAMAP" id="MF_00376">
    <property type="entry name" value="Dephospho_CoA_kinase"/>
    <property type="match status" value="1"/>
</dbReference>
<comment type="caution">
    <text evidence="3">The sequence shown here is derived from an EMBL/GenBank/DDBJ whole genome shotgun (WGS) entry which is preliminary data.</text>
</comment>
<dbReference type="InterPro" id="IPR027417">
    <property type="entry name" value="P-loop_NTPase"/>
</dbReference>
<dbReference type="GO" id="GO:0005524">
    <property type="term" value="F:ATP binding"/>
    <property type="evidence" value="ECO:0007669"/>
    <property type="project" value="UniProtKB-KW"/>
</dbReference>
<evidence type="ECO:0000256" key="1">
    <source>
        <dbReference type="ARBA" id="ARBA00022741"/>
    </source>
</evidence>
<dbReference type="PANTHER" id="PTHR10695">
    <property type="entry name" value="DEPHOSPHO-COA KINASE-RELATED"/>
    <property type="match status" value="1"/>
</dbReference>
<keyword evidence="2" id="KW-0067">ATP-binding</keyword>
<organism evidence="3">
    <name type="scientific">mine drainage metagenome</name>
    <dbReference type="NCBI Taxonomy" id="410659"/>
    <lineage>
        <taxon>unclassified sequences</taxon>
        <taxon>metagenomes</taxon>
        <taxon>ecological metagenomes</taxon>
    </lineage>
</organism>
<dbReference type="Gene3D" id="3.40.50.300">
    <property type="entry name" value="P-loop containing nucleotide triphosphate hydrolases"/>
    <property type="match status" value="1"/>
</dbReference>
<evidence type="ECO:0000256" key="2">
    <source>
        <dbReference type="ARBA" id="ARBA00022840"/>
    </source>
</evidence>
<dbReference type="Pfam" id="PF01121">
    <property type="entry name" value="CoaE"/>
    <property type="match status" value="1"/>
</dbReference>
<dbReference type="EC" id="2.7.1.24" evidence="3"/>